<evidence type="ECO:0000313" key="3">
    <source>
        <dbReference type="Proteomes" id="UP001456524"/>
    </source>
</evidence>
<evidence type="ECO:0000313" key="2">
    <source>
        <dbReference type="EMBL" id="KAK8175665.1"/>
    </source>
</evidence>
<accession>A0ABR1Y3E0</accession>
<dbReference type="InterPro" id="IPR001128">
    <property type="entry name" value="Cyt_P450"/>
</dbReference>
<keyword evidence="1" id="KW-0812">Transmembrane</keyword>
<dbReference type="SUPFAM" id="SSF48264">
    <property type="entry name" value="Cytochrome P450"/>
    <property type="match status" value="1"/>
</dbReference>
<name>A0ABR1Y3E0_9PEZI</name>
<organism evidence="2 3">
    <name type="scientific">Phyllosticta citrichinensis</name>
    <dbReference type="NCBI Taxonomy" id="1130410"/>
    <lineage>
        <taxon>Eukaryota</taxon>
        <taxon>Fungi</taxon>
        <taxon>Dikarya</taxon>
        <taxon>Ascomycota</taxon>
        <taxon>Pezizomycotina</taxon>
        <taxon>Dothideomycetes</taxon>
        <taxon>Dothideomycetes incertae sedis</taxon>
        <taxon>Botryosphaeriales</taxon>
        <taxon>Phyllostictaceae</taxon>
        <taxon>Phyllosticta</taxon>
    </lineage>
</organism>
<keyword evidence="1" id="KW-0472">Membrane</keyword>
<sequence length="408" mass="46042">MITDIVILSYPFNALIIFGAGGVLYCFGLGLWRLYFSPIAQFPGLRLAALTYLVEHQQYGPIIRITPDELHIQDSAYHETMYSPNRPFNKPEKIAHRFENPLSAFATPDHAKHHQRRSALNPFFSKKKVAQFSPEIQMSMQKILARLEQEYVGTGRVLSLNRMWGCLSSDTIVAFAFERHYDFVESPEFHSALNRAMIDLLEPNHWLVNVPLVARIFQLLPDSAVRYLQPQMDSVIHLNTELTSQIAEVLSTGGKGEKNAGTIFSSLLHSSLPAEELTLTRLQHESISIIGAGVESTMRTLVVACFHIFDNPSIKEKLTFQTGTLQYRNWTIPAGTMVSMDTYAVCHDEEIFPDSFSFIPERWLGNPKAPDGQQLSRYMVSFGQGTPSCTGIQLGYAKLYIGLANFFR</sequence>
<keyword evidence="3" id="KW-1185">Reference proteome</keyword>
<dbReference type="PANTHER" id="PTHR24305:SF231">
    <property type="entry name" value="P450, PUTATIVE (EUROFUNG)-RELATED"/>
    <property type="match status" value="1"/>
</dbReference>
<protein>
    <submittedName>
        <fullName evidence="2">Cytochrome P450</fullName>
    </submittedName>
</protein>
<gene>
    <name evidence="2" type="ORF">IWX90DRAFT_498029</name>
</gene>
<dbReference type="EMBL" id="JBBWUH010000002">
    <property type="protein sequence ID" value="KAK8175665.1"/>
    <property type="molecule type" value="Genomic_DNA"/>
</dbReference>
<dbReference type="InterPro" id="IPR050121">
    <property type="entry name" value="Cytochrome_P450_monoxygenase"/>
</dbReference>
<dbReference type="InterPro" id="IPR002401">
    <property type="entry name" value="Cyt_P450_E_grp-I"/>
</dbReference>
<dbReference type="CDD" id="cd11062">
    <property type="entry name" value="CYP58-like"/>
    <property type="match status" value="1"/>
</dbReference>
<dbReference type="InterPro" id="IPR036396">
    <property type="entry name" value="Cyt_P450_sf"/>
</dbReference>
<reference evidence="2 3" key="1">
    <citation type="journal article" date="2022" name="G3 (Bethesda)">
        <title>Enemy or ally: a genomic approach to elucidate the lifestyle of Phyllosticta citrichinaensis.</title>
        <authorList>
            <person name="Buijs V.A."/>
            <person name="Groenewald J.Z."/>
            <person name="Haridas S."/>
            <person name="LaButti K.M."/>
            <person name="Lipzen A."/>
            <person name="Martin F.M."/>
            <person name="Barry K."/>
            <person name="Grigoriev I.V."/>
            <person name="Crous P.W."/>
            <person name="Seidl M.F."/>
        </authorList>
    </citation>
    <scope>NUCLEOTIDE SEQUENCE [LARGE SCALE GENOMIC DNA]</scope>
    <source>
        <strain evidence="2 3">CBS 129764</strain>
    </source>
</reference>
<proteinExistence type="predicted"/>
<evidence type="ECO:0000256" key="1">
    <source>
        <dbReference type="SAM" id="Phobius"/>
    </source>
</evidence>
<dbReference type="Gene3D" id="1.10.630.10">
    <property type="entry name" value="Cytochrome P450"/>
    <property type="match status" value="2"/>
</dbReference>
<feature type="transmembrane region" description="Helical" evidence="1">
    <location>
        <begin position="12"/>
        <end position="36"/>
    </location>
</feature>
<dbReference type="Proteomes" id="UP001456524">
    <property type="component" value="Unassembled WGS sequence"/>
</dbReference>
<dbReference type="PRINTS" id="PR00463">
    <property type="entry name" value="EP450I"/>
</dbReference>
<dbReference type="PANTHER" id="PTHR24305">
    <property type="entry name" value="CYTOCHROME P450"/>
    <property type="match status" value="1"/>
</dbReference>
<dbReference type="Pfam" id="PF00067">
    <property type="entry name" value="p450"/>
    <property type="match status" value="2"/>
</dbReference>
<keyword evidence="1" id="KW-1133">Transmembrane helix</keyword>
<comment type="caution">
    <text evidence="2">The sequence shown here is derived from an EMBL/GenBank/DDBJ whole genome shotgun (WGS) entry which is preliminary data.</text>
</comment>